<evidence type="ECO:0000313" key="6">
    <source>
        <dbReference type="Proteomes" id="UP001330184"/>
    </source>
</evidence>
<dbReference type="GO" id="GO:0003677">
    <property type="term" value="F:DNA binding"/>
    <property type="evidence" value="ECO:0007669"/>
    <property type="project" value="UniProtKB-UniRule"/>
</dbReference>
<dbReference type="InterPro" id="IPR036388">
    <property type="entry name" value="WH-like_DNA-bd_sf"/>
</dbReference>
<evidence type="ECO:0000256" key="3">
    <source>
        <dbReference type="SAM" id="Phobius"/>
    </source>
</evidence>
<dbReference type="EMBL" id="AP027268">
    <property type="protein sequence ID" value="BDW94099.1"/>
    <property type="molecule type" value="Genomic_DNA"/>
</dbReference>
<dbReference type="CDD" id="cd00383">
    <property type="entry name" value="trans_reg_C"/>
    <property type="match status" value="1"/>
</dbReference>
<dbReference type="GO" id="GO:0006355">
    <property type="term" value="P:regulation of DNA-templated transcription"/>
    <property type="evidence" value="ECO:0007669"/>
    <property type="project" value="InterPro"/>
</dbReference>
<reference evidence="5 6" key="1">
    <citation type="submission" date="2023-01" db="EMBL/GenBank/DDBJ databases">
        <title>Complete genome sequence of Muricauda aquimarina strain IFOP_LL357.</title>
        <authorList>
            <person name="Gajardo G."/>
            <person name="Ueki S."/>
            <person name="Maruyama F."/>
        </authorList>
    </citation>
    <scope>NUCLEOTIDE SEQUENCE [LARGE SCALE GENOMIC DNA]</scope>
    <source>
        <strain evidence="5 6">IFOP_LL357</strain>
    </source>
</reference>
<feature type="DNA-binding region" description="OmpR/PhoB-type" evidence="2">
    <location>
        <begin position="189"/>
        <end position="286"/>
    </location>
</feature>
<keyword evidence="3" id="KW-0472">Membrane</keyword>
<keyword evidence="6" id="KW-1185">Reference proteome</keyword>
<evidence type="ECO:0000256" key="1">
    <source>
        <dbReference type="ARBA" id="ARBA00023125"/>
    </source>
</evidence>
<proteinExistence type="predicted"/>
<feature type="transmembrane region" description="Helical" evidence="3">
    <location>
        <begin position="152"/>
        <end position="175"/>
    </location>
</feature>
<evidence type="ECO:0000313" key="5">
    <source>
        <dbReference type="EMBL" id="BDW94099.1"/>
    </source>
</evidence>
<keyword evidence="3" id="KW-1133">Transmembrane helix</keyword>
<gene>
    <name evidence="5" type="ORF">MACH07_29310</name>
</gene>
<organism evidence="5 6">
    <name type="scientific">Flagellimonas marinaquae</name>
    <dbReference type="NCBI Taxonomy" id="254955"/>
    <lineage>
        <taxon>Bacteria</taxon>
        <taxon>Pseudomonadati</taxon>
        <taxon>Bacteroidota</taxon>
        <taxon>Flavobacteriia</taxon>
        <taxon>Flavobacteriales</taxon>
        <taxon>Flavobacteriaceae</taxon>
        <taxon>Flagellimonas</taxon>
    </lineage>
</organism>
<evidence type="ECO:0000259" key="4">
    <source>
        <dbReference type="PROSITE" id="PS51755"/>
    </source>
</evidence>
<dbReference type="RefSeq" id="WP_224836893.1">
    <property type="nucleotide sequence ID" value="NZ_AP027268.1"/>
</dbReference>
<dbReference type="InterPro" id="IPR016032">
    <property type="entry name" value="Sig_transdc_resp-reg_C-effctor"/>
</dbReference>
<dbReference type="Proteomes" id="UP001330184">
    <property type="component" value="Chromosome"/>
</dbReference>
<dbReference type="GO" id="GO:0000160">
    <property type="term" value="P:phosphorelay signal transduction system"/>
    <property type="evidence" value="ECO:0007669"/>
    <property type="project" value="InterPro"/>
</dbReference>
<dbReference type="SMART" id="SM00862">
    <property type="entry name" value="Trans_reg_C"/>
    <property type="match status" value="1"/>
</dbReference>
<dbReference type="SUPFAM" id="SSF46894">
    <property type="entry name" value="C-terminal effector domain of the bipartite response regulators"/>
    <property type="match status" value="1"/>
</dbReference>
<accession>A0AA48KND8</accession>
<dbReference type="InterPro" id="IPR001867">
    <property type="entry name" value="OmpR/PhoB-type_DNA-bd"/>
</dbReference>
<evidence type="ECO:0000256" key="2">
    <source>
        <dbReference type="PROSITE-ProRule" id="PRU01091"/>
    </source>
</evidence>
<dbReference type="PROSITE" id="PS51755">
    <property type="entry name" value="OMPR_PHOB"/>
    <property type="match status" value="1"/>
</dbReference>
<keyword evidence="3" id="KW-0812">Transmembrane</keyword>
<dbReference type="AlphaFoldDB" id="A0AA48KND8"/>
<sequence length="292" mass="32859">MNTKKTYLLIFLIIVLSISWILTNAKNVVEVNAEDIKIALREVGHRMLLVDKDSTSLVLPIIEQGNLEYKLTFEKNLAIIPDSLVKIVGQSFGKSNLPENYLVEVTQCINGAVAYSFKMRNEKGKNVIPCRGRFLPNGCYEIKVKFITGGDFALLNGFFALAIGLLTLCLLWGLFKTKSKLNNVDIEHGDKIFIGNYRFYPNQNKLILLQEEVLLSKKEGELLTILASNLNSVVKREDLTKKVWEDNGVVVGRSLDTYISKLRKRLQEDEAIKLKNVHGVGYKLIYDSSGGS</sequence>
<feature type="domain" description="OmpR/PhoB-type" evidence="4">
    <location>
        <begin position="189"/>
        <end position="286"/>
    </location>
</feature>
<name>A0AA48KND8_9FLAO</name>
<keyword evidence="1 2" id="KW-0238">DNA-binding</keyword>
<dbReference type="Pfam" id="PF00486">
    <property type="entry name" value="Trans_reg_C"/>
    <property type="match status" value="1"/>
</dbReference>
<protein>
    <recommendedName>
        <fullName evidence="4">OmpR/PhoB-type domain-containing protein</fullName>
    </recommendedName>
</protein>
<dbReference type="Gene3D" id="1.10.10.10">
    <property type="entry name" value="Winged helix-like DNA-binding domain superfamily/Winged helix DNA-binding domain"/>
    <property type="match status" value="1"/>
</dbReference>